<reference evidence="3" key="1">
    <citation type="submission" date="2016-06" db="EMBL/GenBank/DDBJ databases">
        <authorList>
            <person name="Varghese N."/>
            <person name="Submissions Spin"/>
        </authorList>
    </citation>
    <scope>NUCLEOTIDE SEQUENCE [LARGE SCALE GENOMIC DNA]</scope>
    <source>
        <strain evidence="3">DSM 45647</strain>
    </source>
</reference>
<dbReference type="GO" id="GO:0008999">
    <property type="term" value="F:protein-N-terminal-alanine acetyltransferase activity"/>
    <property type="evidence" value="ECO:0007669"/>
    <property type="project" value="TreeGrafter"/>
</dbReference>
<keyword evidence="3" id="KW-1185">Reference proteome</keyword>
<proteinExistence type="predicted"/>
<gene>
    <name evidence="2" type="ORF">GA0070213_102247</name>
</gene>
<name>A0A1C5H416_9ACTN</name>
<dbReference type="Proteomes" id="UP000199360">
    <property type="component" value="Unassembled WGS sequence"/>
</dbReference>
<dbReference type="InterPro" id="IPR016181">
    <property type="entry name" value="Acyl_CoA_acyltransferase"/>
</dbReference>
<dbReference type="Pfam" id="PF13302">
    <property type="entry name" value="Acetyltransf_3"/>
    <property type="match status" value="1"/>
</dbReference>
<sequence>MAHPSYPLRTARLLLRPVTLDDLDDVHAWQRRPDVVRWMLGAEPRTREQSRASVAAMAGEDALRAEGDCLTLAAVAGTRVVGAVELVWRSRTDRTAELGYVFHPDHAGRGLATEATTAVLDWGFGEFGLHRVIARCHAGNEASARLAVRLGMRREARHVRSYRFRGEWADQLVFAVLAEEWRSRRDALVDSSGASPRR</sequence>
<dbReference type="AlphaFoldDB" id="A0A1C5H416"/>
<organism evidence="2 3">
    <name type="scientific">Micromonospora humi</name>
    <dbReference type="NCBI Taxonomy" id="745366"/>
    <lineage>
        <taxon>Bacteria</taxon>
        <taxon>Bacillati</taxon>
        <taxon>Actinomycetota</taxon>
        <taxon>Actinomycetes</taxon>
        <taxon>Micromonosporales</taxon>
        <taxon>Micromonosporaceae</taxon>
        <taxon>Micromonospora</taxon>
    </lineage>
</organism>
<keyword evidence="2" id="KW-0808">Transferase</keyword>
<accession>A0A1C5H416</accession>
<dbReference type="GO" id="GO:1990189">
    <property type="term" value="F:protein N-terminal-serine acetyltransferase activity"/>
    <property type="evidence" value="ECO:0007669"/>
    <property type="project" value="TreeGrafter"/>
</dbReference>
<dbReference type="EMBL" id="FMDM01000002">
    <property type="protein sequence ID" value="SCG40627.1"/>
    <property type="molecule type" value="Genomic_DNA"/>
</dbReference>
<dbReference type="PANTHER" id="PTHR43441">
    <property type="entry name" value="RIBOSOMAL-PROTEIN-SERINE ACETYLTRANSFERASE"/>
    <property type="match status" value="1"/>
</dbReference>
<dbReference type="PANTHER" id="PTHR43441:SF11">
    <property type="entry name" value="RIBOSOMAL-PROTEIN-SERINE ACETYLTRANSFERASE"/>
    <property type="match status" value="1"/>
</dbReference>
<dbReference type="SUPFAM" id="SSF55729">
    <property type="entry name" value="Acyl-CoA N-acyltransferases (Nat)"/>
    <property type="match status" value="1"/>
</dbReference>
<feature type="domain" description="N-acetyltransferase" evidence="1">
    <location>
        <begin position="13"/>
        <end position="179"/>
    </location>
</feature>
<dbReference type="CDD" id="cd04301">
    <property type="entry name" value="NAT_SF"/>
    <property type="match status" value="1"/>
</dbReference>
<evidence type="ECO:0000313" key="2">
    <source>
        <dbReference type="EMBL" id="SCG40627.1"/>
    </source>
</evidence>
<dbReference type="OrthoDB" id="9132139at2"/>
<dbReference type="PROSITE" id="PS51186">
    <property type="entry name" value="GNAT"/>
    <property type="match status" value="1"/>
</dbReference>
<dbReference type="Gene3D" id="3.40.630.30">
    <property type="match status" value="1"/>
</dbReference>
<dbReference type="RefSeq" id="WP_091057506.1">
    <property type="nucleotide sequence ID" value="NZ_FMDM01000002.1"/>
</dbReference>
<dbReference type="GO" id="GO:0005737">
    <property type="term" value="C:cytoplasm"/>
    <property type="evidence" value="ECO:0007669"/>
    <property type="project" value="TreeGrafter"/>
</dbReference>
<dbReference type="InterPro" id="IPR000182">
    <property type="entry name" value="GNAT_dom"/>
</dbReference>
<dbReference type="STRING" id="745366.GA0070213_102247"/>
<protein>
    <submittedName>
        <fullName evidence="2">Protein N-acetyltransferase, RimJ/RimL family</fullName>
    </submittedName>
</protein>
<dbReference type="InterPro" id="IPR051908">
    <property type="entry name" value="Ribosomal_N-acetyltransferase"/>
</dbReference>
<evidence type="ECO:0000259" key="1">
    <source>
        <dbReference type="PROSITE" id="PS51186"/>
    </source>
</evidence>
<evidence type="ECO:0000313" key="3">
    <source>
        <dbReference type="Proteomes" id="UP000199360"/>
    </source>
</evidence>